<keyword evidence="9 16" id="KW-0418">Kinase</keyword>
<accession>A0A544TJA1</accession>
<keyword evidence="13 14" id="KW-0472">Membrane</keyword>
<dbReference type="PANTHER" id="PTHR43065">
    <property type="entry name" value="SENSOR HISTIDINE KINASE"/>
    <property type="match status" value="1"/>
</dbReference>
<dbReference type="AlphaFoldDB" id="A0A544TJA1"/>
<dbReference type="SMART" id="SM00387">
    <property type="entry name" value="HATPase_c"/>
    <property type="match status" value="1"/>
</dbReference>
<evidence type="ECO:0000313" key="16">
    <source>
        <dbReference type="EMBL" id="TQR17542.1"/>
    </source>
</evidence>
<comment type="subcellular location">
    <subcellularLocation>
        <location evidence="2">Cell membrane</location>
        <topology evidence="2">Multi-pass membrane protein</topology>
    </subcellularLocation>
</comment>
<sequence>MGIPTLLLNAFIIILCIFCYQVFWLDKDRSNVRNNILISFLSSTACVLCMTFPFSYHFGYIYDLRLIPIVLAFLYGGLRSFVFVTFVYLTYRFYLGGTGFIPSVIIMVIMYFTIITILNFSQSDYIKKRRPLFGILLIFIWISTFSAFTIFNGLKIYGTVSSDFLQFLCSYLVINILTGLLSIYLIEGMIDKVRMKEKIQRAEKFYVISELAASFAHEIRNPLTSVYGFIQLFHKNEIAETSKDEYYQVILEELERIQLIVDNYLSLGELQNNVIKDSLDISVIVNQVINCVSPLAMLNNIEIKSSINDSLSINANADKINQCLINIIKNGIEAMKNGGILRINGKKGKNSVVIEIVDSGIGMTPEEIKRIAMPFYSLKEEGTGLGTMIAYGIIKELNGDIEIKSEKGKGTCFTIIIPSL</sequence>
<keyword evidence="12" id="KW-0902">Two-component regulatory system</keyword>
<evidence type="ECO:0000256" key="10">
    <source>
        <dbReference type="ARBA" id="ARBA00022840"/>
    </source>
</evidence>
<dbReference type="Gene3D" id="1.10.1760.20">
    <property type="match status" value="1"/>
</dbReference>
<name>A0A544TJA1_9BACI</name>
<dbReference type="GO" id="GO:0005524">
    <property type="term" value="F:ATP binding"/>
    <property type="evidence" value="ECO:0007669"/>
    <property type="project" value="UniProtKB-KW"/>
</dbReference>
<dbReference type="SMART" id="SM00388">
    <property type="entry name" value="HisKA"/>
    <property type="match status" value="1"/>
</dbReference>
<evidence type="ECO:0000256" key="12">
    <source>
        <dbReference type="ARBA" id="ARBA00023012"/>
    </source>
</evidence>
<dbReference type="GO" id="GO:0071555">
    <property type="term" value="P:cell wall organization"/>
    <property type="evidence" value="ECO:0007669"/>
    <property type="project" value="InterPro"/>
</dbReference>
<dbReference type="Proteomes" id="UP000316626">
    <property type="component" value="Unassembled WGS sequence"/>
</dbReference>
<dbReference type="InterPro" id="IPR003661">
    <property type="entry name" value="HisK_dim/P_dom"/>
</dbReference>
<keyword evidence="11 14" id="KW-1133">Transmembrane helix</keyword>
<dbReference type="InterPro" id="IPR003594">
    <property type="entry name" value="HATPase_dom"/>
</dbReference>
<dbReference type="Gene3D" id="3.30.565.10">
    <property type="entry name" value="Histidine kinase-like ATPase, C-terminal domain"/>
    <property type="match status" value="1"/>
</dbReference>
<dbReference type="EC" id="2.7.13.3" evidence="3"/>
<comment type="caution">
    <text evidence="16">The sequence shown here is derived from an EMBL/GenBank/DDBJ whole genome shotgun (WGS) entry which is preliminary data.</text>
</comment>
<keyword evidence="17" id="KW-1185">Reference proteome</keyword>
<gene>
    <name evidence="16" type="ORF">FG384_17750</name>
</gene>
<evidence type="ECO:0000256" key="8">
    <source>
        <dbReference type="ARBA" id="ARBA00022741"/>
    </source>
</evidence>
<dbReference type="Pfam" id="PF07694">
    <property type="entry name" value="5TM-5TMR_LYT"/>
    <property type="match status" value="1"/>
</dbReference>
<evidence type="ECO:0000256" key="9">
    <source>
        <dbReference type="ARBA" id="ARBA00022777"/>
    </source>
</evidence>
<dbReference type="Pfam" id="PF00512">
    <property type="entry name" value="HisKA"/>
    <property type="match status" value="1"/>
</dbReference>
<proteinExistence type="predicted"/>
<evidence type="ECO:0000256" key="4">
    <source>
        <dbReference type="ARBA" id="ARBA00022475"/>
    </source>
</evidence>
<dbReference type="EMBL" id="VDGI01000026">
    <property type="protein sequence ID" value="TQR17542.1"/>
    <property type="molecule type" value="Genomic_DNA"/>
</dbReference>
<comment type="catalytic activity">
    <reaction evidence="1">
        <text>ATP + protein L-histidine = ADP + protein N-phospho-L-histidine.</text>
        <dbReference type="EC" id="2.7.13.3"/>
    </reaction>
</comment>
<keyword evidence="7 14" id="KW-0812">Transmembrane</keyword>
<organism evidence="16 17">
    <name type="scientific">Psychrobacillus vulpis</name>
    <dbReference type="NCBI Taxonomy" id="2325572"/>
    <lineage>
        <taxon>Bacteria</taxon>
        <taxon>Bacillati</taxon>
        <taxon>Bacillota</taxon>
        <taxon>Bacilli</taxon>
        <taxon>Bacillales</taxon>
        <taxon>Bacillaceae</taxon>
        <taxon>Psychrobacillus</taxon>
    </lineage>
</organism>
<dbReference type="OrthoDB" id="9815750at2"/>
<reference evidence="16 17" key="1">
    <citation type="submission" date="2019-06" db="EMBL/GenBank/DDBJ databases">
        <title>Psychrobacillus vulpis sp. nov., a new species isolated from feces of a red fox that inhabits in The Tablas de Daimiel Natural Park, Albacete, Spain.</title>
        <authorList>
            <person name="Rodriguez M."/>
            <person name="Reina J.C."/>
            <person name="Bejar V."/>
            <person name="Llamas I."/>
        </authorList>
    </citation>
    <scope>NUCLEOTIDE SEQUENCE [LARGE SCALE GENOMIC DNA]</scope>
    <source>
        <strain evidence="16 17">Z8</strain>
    </source>
</reference>
<dbReference type="RefSeq" id="WP_142644025.1">
    <property type="nucleotide sequence ID" value="NZ_VDGI01000026.1"/>
</dbReference>
<dbReference type="InterPro" id="IPR036890">
    <property type="entry name" value="HATPase_C_sf"/>
</dbReference>
<dbReference type="InterPro" id="IPR004358">
    <property type="entry name" value="Sig_transdc_His_kin-like_C"/>
</dbReference>
<protein>
    <recommendedName>
        <fullName evidence="3">histidine kinase</fullName>
        <ecNumber evidence="3">2.7.13.3</ecNumber>
    </recommendedName>
</protein>
<feature type="transmembrane region" description="Helical" evidence="14">
    <location>
        <begin position="66"/>
        <end position="88"/>
    </location>
</feature>
<keyword evidence="10" id="KW-0067">ATP-binding</keyword>
<dbReference type="SUPFAM" id="SSF55874">
    <property type="entry name" value="ATPase domain of HSP90 chaperone/DNA topoisomerase II/histidine kinase"/>
    <property type="match status" value="1"/>
</dbReference>
<feature type="transmembrane region" description="Helical" evidence="14">
    <location>
        <begin position="164"/>
        <end position="186"/>
    </location>
</feature>
<dbReference type="InterPro" id="IPR011620">
    <property type="entry name" value="Sig_transdc_His_kinase_LytS_TM"/>
</dbReference>
<dbReference type="GO" id="GO:0005886">
    <property type="term" value="C:plasma membrane"/>
    <property type="evidence" value="ECO:0007669"/>
    <property type="project" value="UniProtKB-SubCell"/>
</dbReference>
<dbReference type="GO" id="GO:0000155">
    <property type="term" value="F:phosphorelay sensor kinase activity"/>
    <property type="evidence" value="ECO:0007669"/>
    <property type="project" value="InterPro"/>
</dbReference>
<feature type="transmembrane region" description="Helical" evidence="14">
    <location>
        <begin position="100"/>
        <end position="120"/>
    </location>
</feature>
<dbReference type="PROSITE" id="PS50109">
    <property type="entry name" value="HIS_KIN"/>
    <property type="match status" value="1"/>
</dbReference>
<dbReference type="CDD" id="cd00082">
    <property type="entry name" value="HisKA"/>
    <property type="match status" value="1"/>
</dbReference>
<dbReference type="SUPFAM" id="SSF47384">
    <property type="entry name" value="Homodimeric domain of signal transducing histidine kinase"/>
    <property type="match status" value="1"/>
</dbReference>
<evidence type="ECO:0000256" key="14">
    <source>
        <dbReference type="SAM" id="Phobius"/>
    </source>
</evidence>
<evidence type="ECO:0000256" key="2">
    <source>
        <dbReference type="ARBA" id="ARBA00004651"/>
    </source>
</evidence>
<keyword evidence="6" id="KW-0808">Transferase</keyword>
<evidence type="ECO:0000256" key="5">
    <source>
        <dbReference type="ARBA" id="ARBA00022553"/>
    </source>
</evidence>
<dbReference type="InterPro" id="IPR036097">
    <property type="entry name" value="HisK_dim/P_sf"/>
</dbReference>
<dbReference type="Gene3D" id="1.10.287.130">
    <property type="match status" value="1"/>
</dbReference>
<dbReference type="PRINTS" id="PR00344">
    <property type="entry name" value="BCTRLSENSOR"/>
</dbReference>
<evidence type="ECO:0000256" key="1">
    <source>
        <dbReference type="ARBA" id="ARBA00000085"/>
    </source>
</evidence>
<evidence type="ECO:0000256" key="6">
    <source>
        <dbReference type="ARBA" id="ARBA00022679"/>
    </source>
</evidence>
<keyword evidence="4" id="KW-1003">Cell membrane</keyword>
<feature type="transmembrane region" description="Helical" evidence="14">
    <location>
        <begin position="132"/>
        <end position="152"/>
    </location>
</feature>
<evidence type="ECO:0000256" key="3">
    <source>
        <dbReference type="ARBA" id="ARBA00012438"/>
    </source>
</evidence>
<evidence type="ECO:0000256" key="13">
    <source>
        <dbReference type="ARBA" id="ARBA00023136"/>
    </source>
</evidence>
<dbReference type="PANTHER" id="PTHR43065:SF46">
    <property type="entry name" value="C4-DICARBOXYLATE TRANSPORT SENSOR PROTEIN DCTB"/>
    <property type="match status" value="1"/>
</dbReference>
<dbReference type="InterPro" id="IPR005467">
    <property type="entry name" value="His_kinase_dom"/>
</dbReference>
<evidence type="ECO:0000256" key="7">
    <source>
        <dbReference type="ARBA" id="ARBA00022692"/>
    </source>
</evidence>
<feature type="transmembrane region" description="Helical" evidence="14">
    <location>
        <begin position="7"/>
        <end position="24"/>
    </location>
</feature>
<feature type="domain" description="Histidine kinase" evidence="15">
    <location>
        <begin position="214"/>
        <end position="420"/>
    </location>
</feature>
<evidence type="ECO:0000256" key="11">
    <source>
        <dbReference type="ARBA" id="ARBA00022989"/>
    </source>
</evidence>
<keyword evidence="8" id="KW-0547">Nucleotide-binding</keyword>
<evidence type="ECO:0000259" key="15">
    <source>
        <dbReference type="PROSITE" id="PS50109"/>
    </source>
</evidence>
<dbReference type="Pfam" id="PF02518">
    <property type="entry name" value="HATPase_c"/>
    <property type="match status" value="1"/>
</dbReference>
<keyword evidence="5" id="KW-0597">Phosphoprotein</keyword>
<evidence type="ECO:0000313" key="17">
    <source>
        <dbReference type="Proteomes" id="UP000316626"/>
    </source>
</evidence>
<feature type="transmembrane region" description="Helical" evidence="14">
    <location>
        <begin position="36"/>
        <end position="54"/>
    </location>
</feature>